<dbReference type="EMBL" id="FNDE01000046">
    <property type="protein sequence ID" value="SDH71515.1"/>
    <property type="molecule type" value="Genomic_DNA"/>
</dbReference>
<dbReference type="AlphaFoldDB" id="A0A1G8ENR6"/>
<dbReference type="OrthoDB" id="90760at2"/>
<keyword evidence="2" id="KW-0472">Membrane</keyword>
<evidence type="ECO:0000256" key="2">
    <source>
        <dbReference type="SAM" id="Phobius"/>
    </source>
</evidence>
<name>A0A1G8ENR6_ANETH</name>
<organism evidence="3 4">
    <name type="scientific">Aneurinibacillus thermoaerophilus</name>
    <dbReference type="NCBI Taxonomy" id="143495"/>
    <lineage>
        <taxon>Bacteria</taxon>
        <taxon>Bacillati</taxon>
        <taxon>Bacillota</taxon>
        <taxon>Bacilli</taxon>
        <taxon>Bacillales</taxon>
        <taxon>Paenibacillaceae</taxon>
        <taxon>Aneurinibacillus group</taxon>
        <taxon>Aneurinibacillus</taxon>
    </lineage>
</organism>
<sequence length="734" mass="81139">MADFVINTQLTLRDNLTSPLRNIVRALQELTKGADNASDAIDYINIAADSLDSIETASARNEMRKLEDTADQVSNTIQDIADPKVDASQAKQELKEAEQQARSLRDTLNGLVGFNIGDTLGQDLISFGQMDREFQAALNVTEAQAKQLTDITKDVWANIQGATKEEVFEVVRVTQEYFHLQGEEAKKYAMDVANLNKTGVDNLTELNSAVRALDDKFADINGPQQALNMLIEARQKMPVEMFNEMLDQIDEYSTNFAKAGISGNNFLGAMIEGGQKGHHVMDRLGDAISNELIANIKKGDKGVMNALDYLWSIQTKKGFDSEMIEKLHDKSGDWEKALKEGGKAAKQAQKEMEKFGIDRKALKEYDELTKKSEAWREAIVKGGKDGEKAISEILSTLTNLDDETAKAEIGAGLMATLFEEQGEAMLPILEKMLNGYDQLGEKIQPLEQRNEGFLNKLKTKWKEVIGDIDSGTNGIVSGLGEMVGAALPAIGAFVGAGGLGKIMSSLKNIGGYIKNLGPWIGRLAGPWGLIISAVVAVGFAVYENWDKIKEKTAELWKKITDAWDKLKTNTSTTFEKIKTSIVDAWDNAKKKAKKFLDPIIKLIEKISEKWENFKKSIENFKLPEFKLPDWISGGGEEKSSESKDSGDLPFLGWFSKGLDYVPEDGIAVIHKGERILTAEENREYSRGIVTTNNVSNTTTTTKQASVVVHYHAVAGGDSEFQRFMTRFQSAMQNI</sequence>
<protein>
    <submittedName>
        <fullName evidence="3">Phage-related minor tail protein</fullName>
    </submittedName>
</protein>
<keyword evidence="1" id="KW-0175">Coiled coil</keyword>
<evidence type="ECO:0000313" key="4">
    <source>
        <dbReference type="Proteomes" id="UP000198956"/>
    </source>
</evidence>
<reference evidence="3 4" key="1">
    <citation type="submission" date="2016-10" db="EMBL/GenBank/DDBJ databases">
        <authorList>
            <person name="de Groot N.N."/>
        </authorList>
    </citation>
    <scope>NUCLEOTIDE SEQUENCE [LARGE SCALE GENOMIC DNA]</scope>
    <source>
        <strain evidence="3 4">L 420-91</strain>
    </source>
</reference>
<dbReference type="RefSeq" id="WP_057898666.1">
    <property type="nucleotide sequence ID" value="NZ_FNDE01000046.1"/>
</dbReference>
<feature type="coiled-coil region" evidence="1">
    <location>
        <begin position="56"/>
        <end position="107"/>
    </location>
</feature>
<evidence type="ECO:0000313" key="3">
    <source>
        <dbReference type="EMBL" id="SDH71515.1"/>
    </source>
</evidence>
<accession>A0A1G8ENR6</accession>
<gene>
    <name evidence="3" type="ORF">SAMN04489735_104622</name>
</gene>
<dbReference type="Proteomes" id="UP000198956">
    <property type="component" value="Unassembled WGS sequence"/>
</dbReference>
<keyword evidence="2" id="KW-1133">Transmembrane helix</keyword>
<keyword evidence="2" id="KW-0812">Transmembrane</keyword>
<dbReference type="Gene3D" id="1.20.120.20">
    <property type="entry name" value="Apolipoprotein"/>
    <property type="match status" value="1"/>
</dbReference>
<feature type="transmembrane region" description="Helical" evidence="2">
    <location>
        <begin position="523"/>
        <end position="542"/>
    </location>
</feature>
<evidence type="ECO:0000256" key="1">
    <source>
        <dbReference type="SAM" id="Coils"/>
    </source>
</evidence>
<proteinExistence type="predicted"/>